<proteinExistence type="predicted"/>
<dbReference type="Proteomes" id="UP000061569">
    <property type="component" value="Chromosome"/>
</dbReference>
<reference evidence="1 2" key="1">
    <citation type="submission" date="2015-11" db="EMBL/GenBank/DDBJ databases">
        <title>Genome sequences of Lysobacter enzymogenes strain C3 and Lysobacter antibioticus ATCC 29479.</title>
        <authorList>
            <person name="Kobayashi D.Y."/>
        </authorList>
    </citation>
    <scope>NUCLEOTIDE SEQUENCE [LARGE SCALE GENOMIC DNA]</scope>
    <source>
        <strain evidence="1 2">C3</strain>
    </source>
</reference>
<accession>A0A0S2DLH7</accession>
<evidence type="ECO:0000313" key="1">
    <source>
        <dbReference type="EMBL" id="ALN59344.1"/>
    </source>
</evidence>
<dbReference type="EMBL" id="CP013140">
    <property type="protein sequence ID" value="ALN59344.1"/>
    <property type="molecule type" value="Genomic_DNA"/>
</dbReference>
<organism evidence="1 2">
    <name type="scientific">Lysobacter enzymogenes</name>
    <dbReference type="NCBI Taxonomy" id="69"/>
    <lineage>
        <taxon>Bacteria</taxon>
        <taxon>Pseudomonadati</taxon>
        <taxon>Pseudomonadota</taxon>
        <taxon>Gammaproteobacteria</taxon>
        <taxon>Lysobacterales</taxon>
        <taxon>Lysobacteraceae</taxon>
        <taxon>Lysobacter</taxon>
    </lineage>
</organism>
<dbReference type="AlphaFoldDB" id="A0A0S2DLH7"/>
<dbReference type="Pfam" id="PF14534">
    <property type="entry name" value="DUF4440"/>
    <property type="match status" value="1"/>
</dbReference>
<dbReference type="OrthoDB" id="121974at2"/>
<gene>
    <name evidence="1" type="ORF">GLE_4002</name>
</gene>
<dbReference type="KEGG" id="lez:GLE_4002"/>
<name>A0A0S2DLH7_LYSEN</name>
<dbReference type="SUPFAM" id="SSF54427">
    <property type="entry name" value="NTF2-like"/>
    <property type="match status" value="1"/>
</dbReference>
<evidence type="ECO:0000313" key="2">
    <source>
        <dbReference type="Proteomes" id="UP000061569"/>
    </source>
</evidence>
<dbReference type="PATRIC" id="fig|69.6.peg.3938"/>
<dbReference type="InterPro" id="IPR032710">
    <property type="entry name" value="NTF2-like_dom_sf"/>
</dbReference>
<sequence>MGTSTQNEEIERLEKAFWQSILDGQPNIAAELLTEPALTISTHGVIKFDRAAYIKMASSDRVKLVDYSFSDMEVLFPTDQVAIITYRVAQTVEIDGETNEMDVYDSSTWIKASGRWLCVMHTETPAASAHGSN</sequence>
<dbReference type="InterPro" id="IPR027843">
    <property type="entry name" value="DUF4440"/>
</dbReference>
<protein>
    <submittedName>
        <fullName evidence="1">Uncharacterized protein</fullName>
    </submittedName>
</protein>
<dbReference type="Gene3D" id="3.10.450.50">
    <property type="match status" value="1"/>
</dbReference>